<accession>A0ABQ6F6D1</accession>
<dbReference type="RefSeq" id="WP_284186391.1">
    <property type="nucleotide sequence ID" value="NZ_BSPX01000002.1"/>
</dbReference>
<name>A0ABQ6F6D1_9RHOO</name>
<proteinExistence type="predicted"/>
<organism evidence="1 2">
    <name type="scientific">Zoogloea oryzae</name>
    <dbReference type="NCBI Taxonomy" id="310767"/>
    <lineage>
        <taxon>Bacteria</taxon>
        <taxon>Pseudomonadati</taxon>
        <taxon>Pseudomonadota</taxon>
        <taxon>Betaproteobacteria</taxon>
        <taxon>Rhodocyclales</taxon>
        <taxon>Zoogloeaceae</taxon>
        <taxon>Zoogloea</taxon>
    </lineage>
</organism>
<evidence type="ECO:0000313" key="2">
    <source>
        <dbReference type="Proteomes" id="UP001157167"/>
    </source>
</evidence>
<reference evidence="2" key="1">
    <citation type="journal article" date="2019" name="Int. J. Syst. Evol. Microbiol.">
        <title>The Global Catalogue of Microorganisms (GCM) 10K type strain sequencing project: providing services to taxonomists for standard genome sequencing and annotation.</title>
        <authorList>
            <consortium name="The Broad Institute Genomics Platform"/>
            <consortium name="The Broad Institute Genome Sequencing Center for Infectious Disease"/>
            <person name="Wu L."/>
            <person name="Ma J."/>
        </authorList>
    </citation>
    <scope>NUCLEOTIDE SEQUENCE [LARGE SCALE GENOMIC DNA]</scope>
    <source>
        <strain evidence="2">NBRC 102407</strain>
    </source>
</reference>
<dbReference type="EMBL" id="BSPX01000002">
    <property type="protein sequence ID" value="GLT20799.1"/>
    <property type="molecule type" value="Genomic_DNA"/>
</dbReference>
<dbReference type="Proteomes" id="UP001157167">
    <property type="component" value="Unassembled WGS sequence"/>
</dbReference>
<evidence type="ECO:0000313" key="1">
    <source>
        <dbReference type="EMBL" id="GLT20799.1"/>
    </source>
</evidence>
<sequence>MSKALTAEERARNIRAAKAASAERAAADAAEVTRRARADLQARGIARPGVGDDVRAAAGRFARELQTSAAPSGAPRLVLVEFSGCRVRVPEGWGAAVDRCGADFDRVSDAWIRAGVHSREEVRAWRETIAQDIGNSVGINPKIDGRPWIDRIEAWCATWRDLRKALERGVL</sequence>
<keyword evidence="2" id="KW-1185">Reference proteome</keyword>
<protein>
    <submittedName>
        <fullName evidence="1">Uncharacterized protein</fullName>
    </submittedName>
</protein>
<gene>
    <name evidence="1" type="ORF">GCM10007933_02510</name>
</gene>
<comment type="caution">
    <text evidence="1">The sequence shown here is derived from an EMBL/GenBank/DDBJ whole genome shotgun (WGS) entry which is preliminary data.</text>
</comment>